<sequence>MKKVIAILIILLAVSCKNSTKTEVNSFKKLTDLVDQHAESTLQKGNINSIALAIYRNGKVYKNYFGEIDKGKNNTPNDNTLYEIASITKVFTGSLAAKAVLENKINLDDDIRKYLEGNYDNLEFENTPITIKNLLTHSLGFKNKHPKTFSDINDKIAEGYYVDKEIAYDFNIFLEDLKTMELDKKPGTFFEYNNIGPELMAYILQKVYQKNYKTLVYDFLKELEMNSTYLMDFENHKNNLANGYDEKNNLAPLYKNPLLGGAGGMISTLPDLIKLMKFQLESKNPIVKEATKTLFTDEEGDKMGYLWQGLGVAEEEGFYYSKTGNSLGIHSGILICPDSNYGEIVIINNNSDAASDDYFNLFYTIEADLIKFPKINLKSYIKAKVLTDKIAAKKEFEQLKRNEDSYFNTDFIDALNRIGYELLKDKKMEKAIEIFEFAISEDPKNANLYDSLGQAHFENKNYKKAKLNYEKSLELDPKNTNAEKYLAKIEKQKIGN</sequence>
<dbReference type="PROSITE" id="PS50005">
    <property type="entry name" value="TPR"/>
    <property type="match status" value="2"/>
</dbReference>
<reference evidence="7" key="1">
    <citation type="submission" date="2016-02" db="EMBL/GenBank/DDBJ databases">
        <authorList>
            <person name="Shin S.-K."/>
            <person name="Yi H."/>
            <person name="Kim E."/>
        </authorList>
    </citation>
    <scope>NUCLEOTIDE SEQUENCE [LARGE SCALE GENOMIC DNA]</scope>
    <source>
        <strain evidence="7">LPB0003</strain>
    </source>
</reference>
<keyword evidence="7" id="KW-1185">Reference proteome</keyword>
<protein>
    <submittedName>
        <fullName evidence="6">Serine hydrolase</fullName>
    </submittedName>
</protein>
<evidence type="ECO:0000313" key="7">
    <source>
        <dbReference type="Proteomes" id="UP000092584"/>
    </source>
</evidence>
<evidence type="ECO:0000313" key="6">
    <source>
        <dbReference type="EMBL" id="OBY62969.1"/>
    </source>
</evidence>
<evidence type="ECO:0000256" key="4">
    <source>
        <dbReference type="PROSITE-ProRule" id="PRU00339"/>
    </source>
</evidence>
<gene>
    <name evidence="6" type="ORF">LPB3_12630</name>
</gene>
<name>A0A1B8TTW8_9FLAO</name>
<dbReference type="PANTHER" id="PTHR22935">
    <property type="entry name" value="PENICILLIN-BINDING PROTEIN"/>
    <property type="match status" value="1"/>
</dbReference>
<dbReference type="PROSITE" id="PS50293">
    <property type="entry name" value="TPR_REGION"/>
    <property type="match status" value="1"/>
</dbReference>
<dbReference type="STRING" id="1774273.LPB03_12615"/>
<feature type="domain" description="Beta-lactamase-related" evidence="5">
    <location>
        <begin position="34"/>
        <end position="356"/>
    </location>
</feature>
<comment type="caution">
    <text evidence="6">The sequence shown here is derived from an EMBL/GenBank/DDBJ whole genome shotgun (WGS) entry which is preliminary data.</text>
</comment>
<keyword evidence="6" id="KW-0378">Hydrolase</keyword>
<evidence type="ECO:0000259" key="5">
    <source>
        <dbReference type="Pfam" id="PF00144"/>
    </source>
</evidence>
<dbReference type="Proteomes" id="UP000092584">
    <property type="component" value="Unassembled WGS sequence"/>
</dbReference>
<feature type="repeat" description="TPR" evidence="4">
    <location>
        <begin position="446"/>
        <end position="479"/>
    </location>
</feature>
<evidence type="ECO:0000256" key="3">
    <source>
        <dbReference type="ARBA" id="ARBA00038473"/>
    </source>
</evidence>
<dbReference type="SUPFAM" id="SSF56601">
    <property type="entry name" value="beta-lactamase/transpeptidase-like"/>
    <property type="match status" value="1"/>
</dbReference>
<proteinExistence type="inferred from homology"/>
<dbReference type="RefSeq" id="WP_065319946.1">
    <property type="nucleotide sequence ID" value="NZ_CP017477.1"/>
</dbReference>
<accession>A0A1B8TTW8</accession>
<dbReference type="InterPro" id="IPR011990">
    <property type="entry name" value="TPR-like_helical_dom_sf"/>
</dbReference>
<comment type="similarity">
    <text evidence="3">Belongs to the beta-lactamase family.</text>
</comment>
<dbReference type="Gene3D" id="1.25.40.10">
    <property type="entry name" value="Tetratricopeptide repeat domain"/>
    <property type="match status" value="1"/>
</dbReference>
<dbReference type="Pfam" id="PF13181">
    <property type="entry name" value="TPR_8"/>
    <property type="match status" value="1"/>
</dbReference>
<dbReference type="InterPro" id="IPR013105">
    <property type="entry name" value="TPR_2"/>
</dbReference>
<dbReference type="InterPro" id="IPR012338">
    <property type="entry name" value="Beta-lactam/transpept-like"/>
</dbReference>
<dbReference type="InterPro" id="IPR019734">
    <property type="entry name" value="TPR_rpt"/>
</dbReference>
<dbReference type="InterPro" id="IPR001466">
    <property type="entry name" value="Beta-lactam-related"/>
</dbReference>
<evidence type="ECO:0000256" key="1">
    <source>
        <dbReference type="ARBA" id="ARBA00022737"/>
    </source>
</evidence>
<feature type="repeat" description="TPR" evidence="4">
    <location>
        <begin position="412"/>
        <end position="445"/>
    </location>
</feature>
<dbReference type="KEGG" id="pob:LPB03_12615"/>
<keyword evidence="1" id="KW-0677">Repeat</keyword>
<dbReference type="Pfam" id="PF00144">
    <property type="entry name" value="Beta-lactamase"/>
    <property type="match status" value="1"/>
</dbReference>
<dbReference type="Gene3D" id="3.40.710.10">
    <property type="entry name" value="DD-peptidase/beta-lactamase superfamily"/>
    <property type="match status" value="1"/>
</dbReference>
<dbReference type="EMBL" id="LSFM01000023">
    <property type="protein sequence ID" value="OBY62969.1"/>
    <property type="molecule type" value="Genomic_DNA"/>
</dbReference>
<dbReference type="GO" id="GO:0016787">
    <property type="term" value="F:hydrolase activity"/>
    <property type="evidence" value="ECO:0007669"/>
    <property type="project" value="UniProtKB-KW"/>
</dbReference>
<dbReference type="Pfam" id="PF07719">
    <property type="entry name" value="TPR_2"/>
    <property type="match status" value="1"/>
</dbReference>
<keyword evidence="2 4" id="KW-0802">TPR repeat</keyword>
<evidence type="ECO:0000256" key="2">
    <source>
        <dbReference type="ARBA" id="ARBA00022803"/>
    </source>
</evidence>
<dbReference type="SUPFAM" id="SSF48452">
    <property type="entry name" value="TPR-like"/>
    <property type="match status" value="1"/>
</dbReference>
<dbReference type="InterPro" id="IPR051478">
    <property type="entry name" value="Beta-lactamase-like_AB/R"/>
</dbReference>
<dbReference type="OrthoDB" id="846150at2"/>
<dbReference type="AlphaFoldDB" id="A0A1B8TTW8"/>
<dbReference type="PANTHER" id="PTHR22935:SF95">
    <property type="entry name" value="BETA-LACTAMASE-LIKE 1-RELATED"/>
    <property type="match status" value="1"/>
</dbReference>
<dbReference type="SMART" id="SM00028">
    <property type="entry name" value="TPR"/>
    <property type="match status" value="2"/>
</dbReference>
<dbReference type="PROSITE" id="PS51257">
    <property type="entry name" value="PROKAR_LIPOPROTEIN"/>
    <property type="match status" value="1"/>
</dbReference>
<organism evidence="6 7">
    <name type="scientific">Polaribacter vadi</name>
    <dbReference type="NCBI Taxonomy" id="1774273"/>
    <lineage>
        <taxon>Bacteria</taxon>
        <taxon>Pseudomonadati</taxon>
        <taxon>Bacteroidota</taxon>
        <taxon>Flavobacteriia</taxon>
        <taxon>Flavobacteriales</taxon>
        <taxon>Flavobacteriaceae</taxon>
    </lineage>
</organism>